<evidence type="ECO:0000313" key="2">
    <source>
        <dbReference type="EnsemblPlants" id="Pp3c9_7760V3.1"/>
    </source>
</evidence>
<dbReference type="EnsemblPlants" id="Pp3c9_7760V3.1">
    <property type="protein sequence ID" value="Pp3c9_7760V3.1"/>
    <property type="gene ID" value="Pp3c9_7760"/>
</dbReference>
<dbReference type="InParanoid" id="A0A2K1K2E5"/>
<keyword evidence="3" id="KW-1185">Reference proteome</keyword>
<dbReference type="EMBL" id="ABEU02000009">
    <property type="protein sequence ID" value="PNR47947.1"/>
    <property type="molecule type" value="Genomic_DNA"/>
</dbReference>
<evidence type="ECO:0000313" key="1">
    <source>
        <dbReference type="EMBL" id="PNR47947.1"/>
    </source>
</evidence>
<evidence type="ECO:0000313" key="3">
    <source>
        <dbReference type="Proteomes" id="UP000006727"/>
    </source>
</evidence>
<gene>
    <name evidence="1" type="ORF">PHYPA_012420</name>
</gene>
<reference evidence="1 3" key="2">
    <citation type="journal article" date="2018" name="Plant J.">
        <title>The Physcomitrella patens chromosome-scale assembly reveals moss genome structure and evolution.</title>
        <authorList>
            <person name="Lang D."/>
            <person name="Ullrich K.K."/>
            <person name="Murat F."/>
            <person name="Fuchs J."/>
            <person name="Jenkins J."/>
            <person name="Haas F.B."/>
            <person name="Piednoel M."/>
            <person name="Gundlach H."/>
            <person name="Van Bel M."/>
            <person name="Meyberg R."/>
            <person name="Vives C."/>
            <person name="Morata J."/>
            <person name="Symeonidi A."/>
            <person name="Hiss M."/>
            <person name="Muchero W."/>
            <person name="Kamisugi Y."/>
            <person name="Saleh O."/>
            <person name="Blanc G."/>
            <person name="Decker E.L."/>
            <person name="van Gessel N."/>
            <person name="Grimwood J."/>
            <person name="Hayes R.D."/>
            <person name="Graham S.W."/>
            <person name="Gunter L.E."/>
            <person name="McDaniel S.F."/>
            <person name="Hoernstein S.N.W."/>
            <person name="Larsson A."/>
            <person name="Li F.W."/>
            <person name="Perroud P.F."/>
            <person name="Phillips J."/>
            <person name="Ranjan P."/>
            <person name="Rokshar D.S."/>
            <person name="Rothfels C.J."/>
            <person name="Schneider L."/>
            <person name="Shu S."/>
            <person name="Stevenson D.W."/>
            <person name="Thummler F."/>
            <person name="Tillich M."/>
            <person name="Villarreal Aguilar J.C."/>
            <person name="Widiez T."/>
            <person name="Wong G.K."/>
            <person name="Wymore A."/>
            <person name="Zhang Y."/>
            <person name="Zimmer A.D."/>
            <person name="Quatrano R.S."/>
            <person name="Mayer K.F.X."/>
            <person name="Goodstein D."/>
            <person name="Casacuberta J.M."/>
            <person name="Vandepoele K."/>
            <person name="Reski R."/>
            <person name="Cuming A.C."/>
            <person name="Tuskan G.A."/>
            <person name="Maumus F."/>
            <person name="Salse J."/>
            <person name="Schmutz J."/>
            <person name="Rensing S.A."/>
        </authorList>
    </citation>
    <scope>NUCLEOTIDE SEQUENCE [LARGE SCALE GENOMIC DNA]</scope>
    <source>
        <strain evidence="2 3">cv. Gransden 2004</strain>
    </source>
</reference>
<reference evidence="2" key="3">
    <citation type="submission" date="2020-12" db="UniProtKB">
        <authorList>
            <consortium name="EnsemblPlants"/>
        </authorList>
    </citation>
    <scope>IDENTIFICATION</scope>
</reference>
<proteinExistence type="predicted"/>
<reference evidence="1 3" key="1">
    <citation type="journal article" date="2008" name="Science">
        <title>The Physcomitrella genome reveals evolutionary insights into the conquest of land by plants.</title>
        <authorList>
            <person name="Rensing S."/>
            <person name="Lang D."/>
            <person name="Zimmer A."/>
            <person name="Terry A."/>
            <person name="Salamov A."/>
            <person name="Shapiro H."/>
            <person name="Nishiyama T."/>
            <person name="Perroud P.-F."/>
            <person name="Lindquist E."/>
            <person name="Kamisugi Y."/>
            <person name="Tanahashi T."/>
            <person name="Sakakibara K."/>
            <person name="Fujita T."/>
            <person name="Oishi K."/>
            <person name="Shin-I T."/>
            <person name="Kuroki Y."/>
            <person name="Toyoda A."/>
            <person name="Suzuki Y."/>
            <person name="Hashimoto A."/>
            <person name="Yamaguchi K."/>
            <person name="Sugano A."/>
            <person name="Kohara Y."/>
            <person name="Fujiyama A."/>
            <person name="Anterola A."/>
            <person name="Aoki S."/>
            <person name="Ashton N."/>
            <person name="Barbazuk W.B."/>
            <person name="Barker E."/>
            <person name="Bennetzen J."/>
            <person name="Bezanilla M."/>
            <person name="Blankenship R."/>
            <person name="Cho S.H."/>
            <person name="Dutcher S."/>
            <person name="Estelle M."/>
            <person name="Fawcett J.A."/>
            <person name="Gundlach H."/>
            <person name="Hanada K."/>
            <person name="Heyl A."/>
            <person name="Hicks K.A."/>
            <person name="Hugh J."/>
            <person name="Lohr M."/>
            <person name="Mayer K."/>
            <person name="Melkozernov A."/>
            <person name="Murata T."/>
            <person name="Nelson D."/>
            <person name="Pils B."/>
            <person name="Prigge M."/>
            <person name="Reiss B."/>
            <person name="Renner T."/>
            <person name="Rombauts S."/>
            <person name="Rushton P."/>
            <person name="Sanderfoot A."/>
            <person name="Schween G."/>
            <person name="Shiu S.-H."/>
            <person name="Stueber K."/>
            <person name="Theodoulou F.L."/>
            <person name="Tu H."/>
            <person name="Van de Peer Y."/>
            <person name="Verrier P.J."/>
            <person name="Waters E."/>
            <person name="Wood A."/>
            <person name="Yang L."/>
            <person name="Cove D."/>
            <person name="Cuming A."/>
            <person name="Hasebe M."/>
            <person name="Lucas S."/>
            <person name="Mishler D.B."/>
            <person name="Reski R."/>
            <person name="Grigoriev I."/>
            <person name="Quatrano R.S."/>
            <person name="Boore J.L."/>
        </authorList>
    </citation>
    <scope>NUCLEOTIDE SEQUENCE [LARGE SCALE GENOMIC DNA]</scope>
    <source>
        <strain evidence="2 3">cv. Gransden 2004</strain>
    </source>
</reference>
<name>A0A2K1K2E5_PHYPA</name>
<sequence>MYKERDYLSQEFNDYLRRQEIKKKLTMNGVIKKKNQNIVERIHLKSIACQLLAYLWIEVIYYTNHVVNISSIRKNQGITLEQFYNKTKLHVDYMQIFELVAYLHILKKIQLN</sequence>
<organism evidence="1">
    <name type="scientific">Physcomitrium patens</name>
    <name type="common">Spreading-leaved earth moss</name>
    <name type="synonym">Physcomitrella patens</name>
    <dbReference type="NCBI Taxonomy" id="3218"/>
    <lineage>
        <taxon>Eukaryota</taxon>
        <taxon>Viridiplantae</taxon>
        <taxon>Streptophyta</taxon>
        <taxon>Embryophyta</taxon>
        <taxon>Bryophyta</taxon>
        <taxon>Bryophytina</taxon>
        <taxon>Bryopsida</taxon>
        <taxon>Funariidae</taxon>
        <taxon>Funariales</taxon>
        <taxon>Funariaceae</taxon>
        <taxon>Physcomitrium</taxon>
    </lineage>
</organism>
<dbReference type="AlphaFoldDB" id="A0A2K1K2E5"/>
<protein>
    <submittedName>
        <fullName evidence="1 2">Uncharacterized protein</fullName>
    </submittedName>
</protein>
<dbReference type="Gramene" id="Pp3c9_7760V3.1">
    <property type="protein sequence ID" value="Pp3c9_7760V3.1"/>
    <property type="gene ID" value="Pp3c9_7760"/>
</dbReference>
<accession>A0A2K1K2E5</accession>
<dbReference type="Proteomes" id="UP000006727">
    <property type="component" value="Chromosome 9"/>
</dbReference>